<dbReference type="AlphaFoldDB" id="A0A8C0ZTF2"/>
<sequence>MFDSFTVERPQMLINPVNANFKTYEGMIPSSRPQERMAVRLFIDKLLPPTDWCLCQHNNITLVDFKLFSLPDHKTSICNFRIFANTHQ</sequence>
<protein>
    <submittedName>
        <fullName evidence="1">Uncharacterized protein</fullName>
    </submittedName>
</protein>
<evidence type="ECO:0000313" key="1">
    <source>
        <dbReference type="Ensembl" id="ENSCCNP00000017863.1"/>
    </source>
</evidence>
<organism evidence="1">
    <name type="scientific">Castor canadensis</name>
    <name type="common">American beaver</name>
    <dbReference type="NCBI Taxonomy" id="51338"/>
    <lineage>
        <taxon>Eukaryota</taxon>
        <taxon>Metazoa</taxon>
        <taxon>Chordata</taxon>
        <taxon>Craniata</taxon>
        <taxon>Vertebrata</taxon>
        <taxon>Euteleostomi</taxon>
        <taxon>Mammalia</taxon>
        <taxon>Eutheria</taxon>
        <taxon>Euarchontoglires</taxon>
        <taxon>Glires</taxon>
        <taxon>Rodentia</taxon>
        <taxon>Castorimorpha</taxon>
        <taxon>Castoridae</taxon>
        <taxon>Castor</taxon>
    </lineage>
</organism>
<dbReference type="Ensembl" id="ENSCCNT00000023261.1">
    <property type="protein sequence ID" value="ENSCCNP00000017863.1"/>
    <property type="gene ID" value="ENSCCNG00000018178.1"/>
</dbReference>
<accession>A0A8C0ZTF2</accession>
<proteinExistence type="predicted"/>
<reference evidence="1" key="1">
    <citation type="submission" date="2023-09" db="UniProtKB">
        <authorList>
            <consortium name="Ensembl"/>
        </authorList>
    </citation>
    <scope>IDENTIFICATION</scope>
</reference>
<name>A0A8C0ZTF2_CASCN</name>